<name>A0AAW7ALC1_9STAP</name>
<reference evidence="1" key="2">
    <citation type="submission" date="2023-03" db="EMBL/GenBank/DDBJ databases">
        <authorList>
            <person name="Vazquez L."/>
            <person name="Rodriguez J."/>
            <person name="Mayo B."/>
            <person name="Florez A.B."/>
        </authorList>
    </citation>
    <scope>NUCLEOTIDE SEQUENCE</scope>
    <source>
        <strain evidence="1">5A3I</strain>
    </source>
</reference>
<dbReference type="AlphaFoldDB" id="A0AAW7ALC1"/>
<dbReference type="RefSeq" id="WP_226956100.1">
    <property type="nucleotide sequence ID" value="NZ_CP157924.1"/>
</dbReference>
<protein>
    <submittedName>
        <fullName evidence="1">Uncharacterized protein</fullName>
    </submittedName>
</protein>
<dbReference type="GeneID" id="3616754"/>
<gene>
    <name evidence="1" type="ORF">P1A27_15455</name>
</gene>
<proteinExistence type="predicted"/>
<dbReference type="EMBL" id="JARGCK010000081">
    <property type="protein sequence ID" value="MDK9867317.1"/>
    <property type="molecule type" value="Genomic_DNA"/>
</dbReference>
<evidence type="ECO:0000313" key="2">
    <source>
        <dbReference type="Proteomes" id="UP001174037"/>
    </source>
</evidence>
<accession>A0AAW7ALC1</accession>
<sequence length="73" mass="8674">MAKGDKMIVGNYHYNEVYDEYTSLKVWRYMESEDVDLETALNHLGLDYIDALPDEEDIPELEKEKQKLIERGY</sequence>
<comment type="caution">
    <text evidence="1">The sequence shown here is derived from an EMBL/GenBank/DDBJ whole genome shotgun (WGS) entry which is preliminary data.</text>
</comment>
<reference evidence="1" key="1">
    <citation type="journal article" date="2023" name="Int. J. Mol. Sci.">
        <title>Antibiotic Resistance/Susceptibility Profiles of Staphylococcus equorum Strains from Cheese, and Genome Analysis for Antibiotic Resistance Genes.</title>
        <authorList>
            <person name="Vazquez L."/>
            <person name="Srednik M.E."/>
            <person name="Rodriguez J."/>
            <person name="Florez A.B."/>
            <person name="Mayo B."/>
        </authorList>
    </citation>
    <scope>NUCLEOTIDE SEQUENCE</scope>
    <source>
        <strain evidence="1">5A3I</strain>
    </source>
</reference>
<evidence type="ECO:0000313" key="1">
    <source>
        <dbReference type="EMBL" id="MDK9867317.1"/>
    </source>
</evidence>
<dbReference type="Proteomes" id="UP001174037">
    <property type="component" value="Unassembled WGS sequence"/>
</dbReference>
<organism evidence="1 2">
    <name type="scientific">Staphylococcus equorum</name>
    <dbReference type="NCBI Taxonomy" id="246432"/>
    <lineage>
        <taxon>Bacteria</taxon>
        <taxon>Bacillati</taxon>
        <taxon>Bacillota</taxon>
        <taxon>Bacilli</taxon>
        <taxon>Bacillales</taxon>
        <taxon>Staphylococcaceae</taxon>
        <taxon>Staphylococcus</taxon>
    </lineage>
</organism>